<comment type="caution">
    <text evidence="2">The sequence shown here is derived from an EMBL/GenBank/DDBJ whole genome shotgun (WGS) entry which is preliminary data.</text>
</comment>
<dbReference type="Proteomes" id="UP000599391">
    <property type="component" value="Unassembled WGS sequence"/>
</dbReference>
<dbReference type="InterPro" id="IPR011990">
    <property type="entry name" value="TPR-like_helical_dom_sf"/>
</dbReference>
<gene>
    <name evidence="2" type="ORF">I8751_28945</name>
</gene>
<organism evidence="2 3">
    <name type="scientific">Atlanticothrix silvestris CENA357</name>
    <dbReference type="NCBI Taxonomy" id="1725252"/>
    <lineage>
        <taxon>Bacteria</taxon>
        <taxon>Bacillati</taxon>
        <taxon>Cyanobacteriota</taxon>
        <taxon>Cyanophyceae</taxon>
        <taxon>Nostocales</taxon>
        <taxon>Nodulariaceae</taxon>
        <taxon>Atlanticothrix</taxon>
        <taxon>Atlanticothrix silvestris</taxon>
    </lineage>
</organism>
<dbReference type="SUPFAM" id="SSF48452">
    <property type="entry name" value="TPR-like"/>
    <property type="match status" value="1"/>
</dbReference>
<dbReference type="Gene3D" id="1.25.40.10">
    <property type="entry name" value="Tetratricopeptide repeat domain"/>
    <property type="match status" value="1"/>
</dbReference>
<evidence type="ECO:0000313" key="2">
    <source>
        <dbReference type="EMBL" id="MBH8556282.1"/>
    </source>
</evidence>
<reference evidence="2 3" key="1">
    <citation type="journal article" date="2021" name="Int. J. Syst. Evol. Microbiol.">
        <title>Amazonocrinis nigriterrae gen. nov., sp. nov., Atlanticothrix silvestris gen. nov., sp. nov. and Dendronalium phyllosphericum gen. nov., sp. nov., nostocacean cyanobacteria from Brazilian environments.</title>
        <authorList>
            <person name="Alvarenga D.O."/>
            <person name="Andreote A.P.D."/>
            <person name="Branco L.H.Z."/>
            <person name="Delbaje E."/>
            <person name="Cruz R.B."/>
            <person name="Varani A.M."/>
            <person name="Fiore M.F."/>
        </authorList>
    </citation>
    <scope>NUCLEOTIDE SEQUENCE [LARGE SCALE GENOMIC DNA]</scope>
    <source>
        <strain evidence="2 3">CENA357</strain>
    </source>
</reference>
<protein>
    <submittedName>
        <fullName evidence="2">Tetratricopeptide repeat protein</fullName>
    </submittedName>
</protein>
<feature type="transmembrane region" description="Helical" evidence="1">
    <location>
        <begin position="22"/>
        <end position="43"/>
    </location>
</feature>
<keyword evidence="3" id="KW-1185">Reference proteome</keyword>
<evidence type="ECO:0000256" key="1">
    <source>
        <dbReference type="SAM" id="Phobius"/>
    </source>
</evidence>
<evidence type="ECO:0000313" key="3">
    <source>
        <dbReference type="Proteomes" id="UP000599391"/>
    </source>
</evidence>
<name>A0A8J7L8L7_9CYAN</name>
<sequence length="131" mass="14875">MTSSGEDYLVSRNKKIERRKKVLAIVSIVSFFGSTVFAAVPMIQQALQNPKPAAVSAESPLQQQARGYELVLQREPNNQMALEKLSLLRLQLKDAKGAIELLEKLVKQHPDREDYKVILEQMKKQQDKGDR</sequence>
<keyword evidence="1" id="KW-0472">Membrane</keyword>
<dbReference type="AlphaFoldDB" id="A0A8J7L8L7"/>
<proteinExistence type="predicted"/>
<accession>A0A8J7L8L7</accession>
<keyword evidence="1" id="KW-0812">Transmembrane</keyword>
<dbReference type="RefSeq" id="WP_214442480.1">
    <property type="nucleotide sequence ID" value="NZ_JAECZB010000106.1"/>
</dbReference>
<keyword evidence="1" id="KW-1133">Transmembrane helix</keyword>
<dbReference type="EMBL" id="JAECZB010000106">
    <property type="protein sequence ID" value="MBH8556282.1"/>
    <property type="molecule type" value="Genomic_DNA"/>
</dbReference>